<dbReference type="Gene3D" id="1.10.730.10">
    <property type="entry name" value="Isoleucyl-tRNA Synthetase, Domain 1"/>
    <property type="match status" value="1"/>
</dbReference>
<evidence type="ECO:0000256" key="3">
    <source>
        <dbReference type="ARBA" id="ARBA00022741"/>
    </source>
</evidence>
<feature type="binding site" evidence="9">
    <location>
        <position position="537"/>
    </location>
    <ligand>
        <name>ATP</name>
        <dbReference type="ChEBI" id="CHEBI:30616"/>
    </ligand>
</feature>
<keyword evidence="7 9" id="KW-0030">Aminoacyl-tRNA synthetase</keyword>
<keyword evidence="14" id="KW-1185">Reference proteome</keyword>
<dbReference type="InterPro" id="IPR019499">
    <property type="entry name" value="Val-tRNA_synth_tRNA-bd"/>
</dbReference>
<dbReference type="CDD" id="cd07962">
    <property type="entry name" value="Anticodon_Ia_Val"/>
    <property type="match status" value="1"/>
</dbReference>
<evidence type="ECO:0000313" key="13">
    <source>
        <dbReference type="EMBL" id="MFD0871234.1"/>
    </source>
</evidence>
<evidence type="ECO:0000256" key="2">
    <source>
        <dbReference type="ARBA" id="ARBA00022598"/>
    </source>
</evidence>
<sequence length="890" mass="102320">MSETKVNQPSIEMPTTYDPKAAEQKWYDYWMKGEYFKAGQRPDAEPYTIVIPPPNVTGMLHIGHALDFTLQDILIRTKRMQGYDALWLPGSDHAGIATQTKVEQKLREEGQSRYDLGREAFLEKVWEWKELYANTIREQWAKMGFSLDYSRERFTLDEGLSNAVREVFVSLYEKGLIYRGKYIINWDPAARTALSDIEVEYKEVQGNLYHLSYPLKDGSGSIIVATTRPETMLGDTAVAVHPEDERYKHMIGKTLILPIIGREIPVIADEYVEKEFGSGAVKITPAHDPNDFEVGQRHQLPQILVMDESGTMNENAGKYQGMDRFDCRKQIVADMKEAGVLVKIEEHVHQVGHSERSGAVVEPYLSTQWFVNMKPLAQRAIEVQKSGQGVRFVPDRFEKIYMNWIENVRDWCISRQLWWGHRIPAWHCRDCGEVHVAREEITQCSQCGGTKLQQDEDVLDTWFSSALWPFSTLGWPEKTADLERYYPTNVLVTGYDIIYFWVARMIFSALEFTDRIPFKDVLMHGLVRDAEGRKMSKSLGNGVDPLEVVEKYGADAMRFMISTGSTPGHDLRFRWERVEQARNFANKIWNASRFALMNLEGFRAEDVDLSGSLGTADRWILHRLNETARDVTRAIDHYDFGETGRLLYNFIWDDLCDWYIEFSKLSLYGQDPEAKKNTQSVLAYVLDRTLRLLHPFMPFITEEIWQHLPHEGETITLAPWPKEQQTFEAPEAVKEMELLMGIIRSVRNIRAEVNVPMSKKVELLIKPVHSEAKAILDRNEEYLRRFSNTSLLVIDTDLANPDKAMTALVTGAEIYLPLAGLIDLSQEIARLEKELQTLHAEVNRVEKKLANEGFIAKAPAKVIEEEKAKLADYSDKRDKVIARLNELKSS</sequence>
<dbReference type="InterPro" id="IPR002300">
    <property type="entry name" value="aa-tRNA-synth_Ia"/>
</dbReference>
<evidence type="ECO:0000256" key="6">
    <source>
        <dbReference type="ARBA" id="ARBA00023054"/>
    </source>
</evidence>
<keyword evidence="3 9" id="KW-0547">Nucleotide-binding</keyword>
<comment type="function">
    <text evidence="9">Catalyzes the attachment of valine to tRNA(Val). As ValRS can inadvertently accommodate and process structurally similar amino acids such as threonine, to avoid such errors, it has a 'posttransfer' editing activity that hydrolyzes mischarged Thr-tRNA(Val) in a tRNA-dependent manner.</text>
</comment>
<comment type="caution">
    <text evidence="13">The sequence shown here is derived from an EMBL/GenBank/DDBJ whole genome shotgun (WGS) entry which is preliminary data.</text>
</comment>
<dbReference type="Proteomes" id="UP001597120">
    <property type="component" value="Unassembled WGS sequence"/>
</dbReference>
<keyword evidence="1 9" id="KW-0963">Cytoplasm</keyword>
<evidence type="ECO:0000256" key="4">
    <source>
        <dbReference type="ARBA" id="ARBA00022840"/>
    </source>
</evidence>
<dbReference type="RefSeq" id="WP_379290160.1">
    <property type="nucleotide sequence ID" value="NZ_JBHTIU010000074.1"/>
</dbReference>
<evidence type="ECO:0000256" key="7">
    <source>
        <dbReference type="ARBA" id="ARBA00023146"/>
    </source>
</evidence>
<dbReference type="InterPro" id="IPR014729">
    <property type="entry name" value="Rossmann-like_a/b/a_fold"/>
</dbReference>
<comment type="subunit">
    <text evidence="9">Monomer.</text>
</comment>
<name>A0ABW3DG76_9BACL</name>
<dbReference type="Gene3D" id="1.10.287.380">
    <property type="entry name" value="Valyl-tRNA synthetase, C-terminal domain"/>
    <property type="match status" value="1"/>
</dbReference>
<feature type="coiled-coil region" evidence="9">
    <location>
        <begin position="821"/>
        <end position="890"/>
    </location>
</feature>
<dbReference type="EC" id="6.1.1.9" evidence="9"/>
<dbReference type="SUPFAM" id="SSF52374">
    <property type="entry name" value="Nucleotidylyl transferase"/>
    <property type="match status" value="1"/>
</dbReference>
<comment type="domain">
    <text evidence="9">The C-terminal coiled-coil domain is crucial for aminoacylation activity.</text>
</comment>
<dbReference type="NCBIfam" id="TIGR00422">
    <property type="entry name" value="valS"/>
    <property type="match status" value="1"/>
</dbReference>
<keyword evidence="6 9" id="KW-0175">Coiled coil</keyword>
<feature type="domain" description="Aminoacyl-tRNA synthetase class Ia" evidence="10">
    <location>
        <begin position="25"/>
        <end position="573"/>
    </location>
</feature>
<feature type="domain" description="Valyl-tRNA synthetase tRNA-binding arm" evidence="12">
    <location>
        <begin position="823"/>
        <end position="888"/>
    </location>
</feature>
<dbReference type="InterPro" id="IPR037118">
    <property type="entry name" value="Val-tRNA_synth_C_sf"/>
</dbReference>
<comment type="similarity">
    <text evidence="9">Belongs to the class-I aminoacyl-tRNA synthetase family. ValS type 1 subfamily.</text>
</comment>
<evidence type="ECO:0000256" key="5">
    <source>
        <dbReference type="ARBA" id="ARBA00022917"/>
    </source>
</evidence>
<comment type="catalytic activity">
    <reaction evidence="8 9">
        <text>tRNA(Val) + L-valine + ATP = L-valyl-tRNA(Val) + AMP + diphosphate</text>
        <dbReference type="Rhea" id="RHEA:10704"/>
        <dbReference type="Rhea" id="RHEA-COMP:9672"/>
        <dbReference type="Rhea" id="RHEA-COMP:9708"/>
        <dbReference type="ChEBI" id="CHEBI:30616"/>
        <dbReference type="ChEBI" id="CHEBI:33019"/>
        <dbReference type="ChEBI" id="CHEBI:57762"/>
        <dbReference type="ChEBI" id="CHEBI:78442"/>
        <dbReference type="ChEBI" id="CHEBI:78537"/>
        <dbReference type="ChEBI" id="CHEBI:456215"/>
        <dbReference type="EC" id="6.1.1.9"/>
    </reaction>
</comment>
<dbReference type="InterPro" id="IPR010978">
    <property type="entry name" value="tRNA-bd_arm"/>
</dbReference>
<dbReference type="InterPro" id="IPR009008">
    <property type="entry name" value="Val/Leu/Ile-tRNA-synth_edit"/>
</dbReference>
<organism evidence="13 14">
    <name type="scientific">Paenibacillus residui</name>
    <dbReference type="NCBI Taxonomy" id="629724"/>
    <lineage>
        <taxon>Bacteria</taxon>
        <taxon>Bacillati</taxon>
        <taxon>Bacillota</taxon>
        <taxon>Bacilli</taxon>
        <taxon>Bacillales</taxon>
        <taxon>Paenibacillaceae</taxon>
        <taxon>Paenibacillus</taxon>
    </lineage>
</organism>
<dbReference type="CDD" id="cd00817">
    <property type="entry name" value="ValRS_core"/>
    <property type="match status" value="1"/>
</dbReference>
<dbReference type="SUPFAM" id="SSF50677">
    <property type="entry name" value="ValRS/IleRS/LeuRS editing domain"/>
    <property type="match status" value="1"/>
</dbReference>
<keyword evidence="4 9" id="KW-0067">ATP-binding</keyword>
<dbReference type="Pfam" id="PF08264">
    <property type="entry name" value="Anticodon_1"/>
    <property type="match status" value="1"/>
</dbReference>
<dbReference type="InterPro" id="IPR009080">
    <property type="entry name" value="tRNAsynth_Ia_anticodon-bd"/>
</dbReference>
<keyword evidence="5 9" id="KW-0648">Protein biosynthesis</keyword>
<dbReference type="Gene3D" id="3.90.740.10">
    <property type="entry name" value="Valyl/Leucyl/Isoleucyl-tRNA synthetase, editing domain"/>
    <property type="match status" value="1"/>
</dbReference>
<dbReference type="PROSITE" id="PS00178">
    <property type="entry name" value="AA_TRNA_LIGASE_I"/>
    <property type="match status" value="1"/>
</dbReference>
<comment type="subcellular location">
    <subcellularLocation>
        <location evidence="9">Cytoplasm</location>
    </subcellularLocation>
</comment>
<evidence type="ECO:0000259" key="10">
    <source>
        <dbReference type="Pfam" id="PF00133"/>
    </source>
</evidence>
<gene>
    <name evidence="9" type="primary">valS</name>
    <name evidence="13" type="ORF">ACFQ03_18995</name>
</gene>
<evidence type="ECO:0000256" key="8">
    <source>
        <dbReference type="ARBA" id="ARBA00047552"/>
    </source>
</evidence>
<proteinExistence type="inferred from homology"/>
<keyword evidence="2 9" id="KW-0436">Ligase</keyword>
<dbReference type="SUPFAM" id="SSF47323">
    <property type="entry name" value="Anticodon-binding domain of a subclass of class I aminoacyl-tRNA synthetases"/>
    <property type="match status" value="1"/>
</dbReference>
<dbReference type="Pfam" id="PF00133">
    <property type="entry name" value="tRNA-synt_1"/>
    <property type="match status" value="1"/>
</dbReference>
<feature type="short sequence motif" description="'KMSKS' region" evidence="9">
    <location>
        <begin position="534"/>
        <end position="538"/>
    </location>
</feature>
<protein>
    <recommendedName>
        <fullName evidence="9">Valine--tRNA ligase</fullName>
        <ecNumber evidence="9">6.1.1.9</ecNumber>
    </recommendedName>
    <alternativeName>
        <fullName evidence="9">Valyl-tRNA synthetase</fullName>
        <shortName evidence="9">ValRS</shortName>
    </alternativeName>
</protein>
<dbReference type="HAMAP" id="MF_02004">
    <property type="entry name" value="Val_tRNA_synth_type1"/>
    <property type="match status" value="1"/>
</dbReference>
<dbReference type="InterPro" id="IPR002303">
    <property type="entry name" value="Valyl-tRNA_ligase"/>
</dbReference>
<dbReference type="GO" id="GO:0004832">
    <property type="term" value="F:valine-tRNA ligase activity"/>
    <property type="evidence" value="ECO:0007669"/>
    <property type="project" value="UniProtKB-EC"/>
</dbReference>
<feature type="domain" description="Methionyl/Valyl/Leucyl/Isoleucyl-tRNA synthetase anticodon-binding" evidence="11">
    <location>
        <begin position="617"/>
        <end position="764"/>
    </location>
</feature>
<evidence type="ECO:0000259" key="12">
    <source>
        <dbReference type="Pfam" id="PF10458"/>
    </source>
</evidence>
<dbReference type="SUPFAM" id="SSF46589">
    <property type="entry name" value="tRNA-binding arm"/>
    <property type="match status" value="1"/>
</dbReference>
<feature type="short sequence motif" description="'HIGH' region" evidence="9">
    <location>
        <begin position="54"/>
        <end position="64"/>
    </location>
</feature>
<evidence type="ECO:0000313" key="14">
    <source>
        <dbReference type="Proteomes" id="UP001597120"/>
    </source>
</evidence>
<dbReference type="NCBIfam" id="NF004349">
    <property type="entry name" value="PRK05729.1"/>
    <property type="match status" value="1"/>
</dbReference>
<accession>A0ABW3DG76</accession>
<dbReference type="Pfam" id="PF10458">
    <property type="entry name" value="Val_tRNA-synt_C"/>
    <property type="match status" value="1"/>
</dbReference>
<dbReference type="Gene3D" id="3.40.50.620">
    <property type="entry name" value="HUPs"/>
    <property type="match status" value="2"/>
</dbReference>
<dbReference type="EMBL" id="JBHTIU010000074">
    <property type="protein sequence ID" value="MFD0871234.1"/>
    <property type="molecule type" value="Genomic_DNA"/>
</dbReference>
<comment type="domain">
    <text evidence="9">ValRS has two distinct active sites: one for aminoacylation and one for editing. The misactivated threonine is translocated from the active site to the editing site.</text>
</comment>
<dbReference type="PRINTS" id="PR00986">
    <property type="entry name" value="TRNASYNTHVAL"/>
</dbReference>
<dbReference type="InterPro" id="IPR001412">
    <property type="entry name" value="aa-tRNA-synth_I_CS"/>
</dbReference>
<dbReference type="PANTHER" id="PTHR11946:SF93">
    <property type="entry name" value="VALINE--TRNA LIGASE, CHLOROPLASTIC_MITOCHONDRIAL 2"/>
    <property type="match status" value="1"/>
</dbReference>
<evidence type="ECO:0000256" key="1">
    <source>
        <dbReference type="ARBA" id="ARBA00022490"/>
    </source>
</evidence>
<evidence type="ECO:0000256" key="9">
    <source>
        <dbReference type="HAMAP-Rule" id="MF_02004"/>
    </source>
</evidence>
<dbReference type="InterPro" id="IPR033705">
    <property type="entry name" value="Anticodon_Ia_Val"/>
</dbReference>
<dbReference type="PANTHER" id="PTHR11946">
    <property type="entry name" value="VALYL-TRNA SYNTHETASES"/>
    <property type="match status" value="1"/>
</dbReference>
<reference evidence="14" key="1">
    <citation type="journal article" date="2019" name="Int. J. Syst. Evol. Microbiol.">
        <title>The Global Catalogue of Microorganisms (GCM) 10K type strain sequencing project: providing services to taxonomists for standard genome sequencing and annotation.</title>
        <authorList>
            <consortium name="The Broad Institute Genomics Platform"/>
            <consortium name="The Broad Institute Genome Sequencing Center for Infectious Disease"/>
            <person name="Wu L."/>
            <person name="Ma J."/>
        </authorList>
    </citation>
    <scope>NUCLEOTIDE SEQUENCE [LARGE SCALE GENOMIC DNA]</scope>
    <source>
        <strain evidence="14">CCUG 57263</strain>
    </source>
</reference>
<dbReference type="InterPro" id="IPR013155">
    <property type="entry name" value="M/V/L/I-tRNA-synth_anticd-bd"/>
</dbReference>
<evidence type="ECO:0000259" key="11">
    <source>
        <dbReference type="Pfam" id="PF08264"/>
    </source>
</evidence>